<name>A0AAP0P8V9_9MAGN</name>
<evidence type="ECO:0000313" key="2">
    <source>
        <dbReference type="Proteomes" id="UP001419268"/>
    </source>
</evidence>
<protein>
    <submittedName>
        <fullName evidence="1">Uncharacterized protein</fullName>
    </submittedName>
</protein>
<keyword evidence="2" id="KW-1185">Reference proteome</keyword>
<reference evidence="1 2" key="1">
    <citation type="submission" date="2024-01" db="EMBL/GenBank/DDBJ databases">
        <title>Genome assemblies of Stephania.</title>
        <authorList>
            <person name="Yang L."/>
        </authorList>
    </citation>
    <scope>NUCLEOTIDE SEQUENCE [LARGE SCALE GENOMIC DNA]</scope>
    <source>
        <strain evidence="1">JXDWG</strain>
        <tissue evidence="1">Leaf</tissue>
    </source>
</reference>
<gene>
    <name evidence="1" type="ORF">Scep_011404</name>
</gene>
<proteinExistence type="predicted"/>
<evidence type="ECO:0000313" key="1">
    <source>
        <dbReference type="EMBL" id="KAK9131876.1"/>
    </source>
</evidence>
<dbReference type="Proteomes" id="UP001419268">
    <property type="component" value="Unassembled WGS sequence"/>
</dbReference>
<sequence length="72" mass="8471">MICPTGLALHTFNRLNSLLQLHLKWINIRIELSKVGIQIYTIPPYVHLIRFLLNRSRTHPLINVIKDFINLI</sequence>
<organism evidence="1 2">
    <name type="scientific">Stephania cephalantha</name>
    <dbReference type="NCBI Taxonomy" id="152367"/>
    <lineage>
        <taxon>Eukaryota</taxon>
        <taxon>Viridiplantae</taxon>
        <taxon>Streptophyta</taxon>
        <taxon>Embryophyta</taxon>
        <taxon>Tracheophyta</taxon>
        <taxon>Spermatophyta</taxon>
        <taxon>Magnoliopsida</taxon>
        <taxon>Ranunculales</taxon>
        <taxon>Menispermaceae</taxon>
        <taxon>Menispermoideae</taxon>
        <taxon>Cissampelideae</taxon>
        <taxon>Stephania</taxon>
    </lineage>
</organism>
<dbReference type="EMBL" id="JBBNAG010000005">
    <property type="protein sequence ID" value="KAK9131876.1"/>
    <property type="molecule type" value="Genomic_DNA"/>
</dbReference>
<comment type="caution">
    <text evidence="1">The sequence shown here is derived from an EMBL/GenBank/DDBJ whole genome shotgun (WGS) entry which is preliminary data.</text>
</comment>
<accession>A0AAP0P8V9</accession>
<dbReference type="AlphaFoldDB" id="A0AAP0P8V9"/>